<dbReference type="EMBL" id="OY731401">
    <property type="protein sequence ID" value="CAJ1948640.1"/>
    <property type="molecule type" value="Genomic_DNA"/>
</dbReference>
<name>A0AA86T2L2_9FABA</name>
<feature type="non-terminal residue" evidence="1">
    <location>
        <position position="80"/>
    </location>
</feature>
<dbReference type="Gramene" id="rna-AYBTSS11_LOCUS13293">
    <property type="protein sequence ID" value="CAJ1948640.1"/>
    <property type="gene ID" value="gene-AYBTSS11_LOCUS13293"/>
</dbReference>
<evidence type="ECO:0000313" key="2">
    <source>
        <dbReference type="Proteomes" id="UP001189624"/>
    </source>
</evidence>
<reference evidence="1" key="1">
    <citation type="submission" date="2023-10" db="EMBL/GenBank/DDBJ databases">
        <authorList>
            <person name="Domelevo Entfellner J.-B."/>
        </authorList>
    </citation>
    <scope>NUCLEOTIDE SEQUENCE</scope>
</reference>
<evidence type="ECO:0000313" key="1">
    <source>
        <dbReference type="EMBL" id="CAJ1948640.1"/>
    </source>
</evidence>
<proteinExistence type="predicted"/>
<dbReference type="Proteomes" id="UP001189624">
    <property type="component" value="Chromosome 4"/>
</dbReference>
<sequence length="80" mass="9199">DDDVIDTPIYLSLLRGFRNNLKELEEIWWAKHLQKLGMKDGRVKDCLQIIWTRVSSIEHHGHVTTSSKTGVCDASNLSFM</sequence>
<dbReference type="AlphaFoldDB" id="A0AA86T2L2"/>
<gene>
    <name evidence="1" type="ORF">AYBTSS11_LOCUS13293</name>
</gene>
<accession>A0AA86T2L2</accession>
<feature type="non-terminal residue" evidence="1">
    <location>
        <position position="1"/>
    </location>
</feature>
<keyword evidence="2" id="KW-1185">Reference proteome</keyword>
<protein>
    <submittedName>
        <fullName evidence="1">Uncharacterized protein</fullName>
    </submittedName>
</protein>
<organism evidence="1 2">
    <name type="scientific">Sphenostylis stenocarpa</name>
    <dbReference type="NCBI Taxonomy" id="92480"/>
    <lineage>
        <taxon>Eukaryota</taxon>
        <taxon>Viridiplantae</taxon>
        <taxon>Streptophyta</taxon>
        <taxon>Embryophyta</taxon>
        <taxon>Tracheophyta</taxon>
        <taxon>Spermatophyta</taxon>
        <taxon>Magnoliopsida</taxon>
        <taxon>eudicotyledons</taxon>
        <taxon>Gunneridae</taxon>
        <taxon>Pentapetalae</taxon>
        <taxon>rosids</taxon>
        <taxon>fabids</taxon>
        <taxon>Fabales</taxon>
        <taxon>Fabaceae</taxon>
        <taxon>Papilionoideae</taxon>
        <taxon>50 kb inversion clade</taxon>
        <taxon>NPAAA clade</taxon>
        <taxon>indigoferoid/millettioid clade</taxon>
        <taxon>Phaseoleae</taxon>
        <taxon>Sphenostylis</taxon>
    </lineage>
</organism>